<comment type="subunit">
    <text evidence="10">Part of the signal recognition particle protein translocation system, which is composed of SRP and FtsY. SRP is a ribonucleoprotein composed of Ffh and a 4.5S RNA molecule.</text>
</comment>
<dbReference type="InterPro" id="IPR036225">
    <property type="entry name" value="SRP/SRP_N"/>
</dbReference>
<keyword evidence="3 10" id="KW-0963">Cytoplasm</keyword>
<evidence type="ECO:0000256" key="1">
    <source>
        <dbReference type="ARBA" id="ARBA00004515"/>
    </source>
</evidence>
<comment type="caution">
    <text evidence="12">The sequence shown here is derived from an EMBL/GenBank/DDBJ whole genome shotgun (WGS) entry which is preliminary data.</text>
</comment>
<evidence type="ECO:0000313" key="13">
    <source>
        <dbReference type="Proteomes" id="UP001312908"/>
    </source>
</evidence>
<keyword evidence="7 10" id="KW-0472">Membrane</keyword>
<evidence type="ECO:0000259" key="11">
    <source>
        <dbReference type="PROSITE" id="PS00300"/>
    </source>
</evidence>
<gene>
    <name evidence="10 12" type="primary">ftsY</name>
    <name evidence="12" type="ORF">DOFOFD_02320</name>
</gene>
<protein>
    <recommendedName>
        <fullName evidence="10">Signal recognition particle receptor FtsY</fullName>
        <shortName evidence="10">SRP receptor</shortName>
        <ecNumber evidence="10">3.6.5.4</ecNumber>
    </recommendedName>
</protein>
<evidence type="ECO:0000256" key="4">
    <source>
        <dbReference type="ARBA" id="ARBA00022741"/>
    </source>
</evidence>
<keyword evidence="2 10" id="KW-1003">Cell membrane</keyword>
<evidence type="ECO:0000256" key="6">
    <source>
        <dbReference type="ARBA" id="ARBA00023134"/>
    </source>
</evidence>
<keyword evidence="5 10" id="KW-0378">Hydrolase</keyword>
<dbReference type="InterPro" id="IPR000897">
    <property type="entry name" value="SRP54_GTPase_dom"/>
</dbReference>
<evidence type="ECO:0000256" key="8">
    <source>
        <dbReference type="ARBA" id="ARBA00023170"/>
    </source>
</evidence>
<feature type="binding site" evidence="10">
    <location>
        <begin position="105"/>
        <end position="112"/>
    </location>
    <ligand>
        <name>GTP</name>
        <dbReference type="ChEBI" id="CHEBI:37565"/>
    </ligand>
</feature>
<dbReference type="SMART" id="SM00382">
    <property type="entry name" value="AAA"/>
    <property type="match status" value="1"/>
</dbReference>
<proteinExistence type="inferred from homology"/>
<dbReference type="PANTHER" id="PTHR43134">
    <property type="entry name" value="SIGNAL RECOGNITION PARTICLE RECEPTOR SUBUNIT ALPHA"/>
    <property type="match status" value="1"/>
</dbReference>
<dbReference type="SUPFAM" id="SSF52540">
    <property type="entry name" value="P-loop containing nucleoside triphosphate hydrolases"/>
    <property type="match status" value="1"/>
</dbReference>
<name>A0ABU7U087_9PROT</name>
<evidence type="ECO:0000256" key="9">
    <source>
        <dbReference type="ARBA" id="ARBA00048027"/>
    </source>
</evidence>
<comment type="function">
    <text evidence="10">Involved in targeting and insertion of nascent membrane proteins into the cytoplasmic membrane. Acts as a receptor for the complex formed by the signal recognition particle (SRP) and the ribosome-nascent chain (RNC). Interaction with SRP-RNC leads to the transfer of the RNC complex to the Sec translocase for insertion into the membrane, the hydrolysis of GTP by both Ffh and FtsY, and the dissociation of the SRP-FtsY complex into the individual components.</text>
</comment>
<dbReference type="PANTHER" id="PTHR43134:SF1">
    <property type="entry name" value="SIGNAL RECOGNITION PARTICLE RECEPTOR SUBUNIT ALPHA"/>
    <property type="match status" value="1"/>
</dbReference>
<comment type="similarity">
    <text evidence="10">Belongs to the GTP-binding SRP family. FtsY subfamily.</text>
</comment>
<dbReference type="RefSeq" id="WP_394818830.1">
    <property type="nucleotide sequence ID" value="NZ_JAWJZY010000001.1"/>
</dbReference>
<evidence type="ECO:0000256" key="3">
    <source>
        <dbReference type="ARBA" id="ARBA00022490"/>
    </source>
</evidence>
<dbReference type="InterPro" id="IPR042101">
    <property type="entry name" value="SRP54_N_sf"/>
</dbReference>
<dbReference type="EMBL" id="JAWJZY010000001">
    <property type="protein sequence ID" value="MEE8657850.1"/>
    <property type="molecule type" value="Genomic_DNA"/>
</dbReference>
<keyword evidence="13" id="KW-1185">Reference proteome</keyword>
<evidence type="ECO:0000256" key="5">
    <source>
        <dbReference type="ARBA" id="ARBA00022801"/>
    </source>
</evidence>
<dbReference type="InterPro" id="IPR004390">
    <property type="entry name" value="SR_rcpt_FtsY"/>
</dbReference>
<reference evidence="12 13" key="1">
    <citation type="submission" date="2023-10" db="EMBL/GenBank/DDBJ databases">
        <title>Sorlinia euscelidii gen. nov., sp. nov., an acetic acid bacteria isolated from the gut of Euscelidius variegatus emitter.</title>
        <authorList>
            <person name="Michoud G."/>
            <person name="Marasco R."/>
            <person name="Seferji K."/>
            <person name="Gonella E."/>
            <person name="Garuglieri E."/>
            <person name="Alma A."/>
            <person name="Mapelli F."/>
            <person name="Borin S."/>
            <person name="Daffonchio D."/>
            <person name="Crotti E."/>
        </authorList>
    </citation>
    <scope>NUCLEOTIDE SEQUENCE [LARGE SCALE GENOMIC DNA]</scope>
    <source>
        <strain evidence="12 13">EV16P</strain>
    </source>
</reference>
<dbReference type="InterPro" id="IPR003593">
    <property type="entry name" value="AAA+_ATPase"/>
</dbReference>
<keyword evidence="6 10" id="KW-0342">GTP-binding</keyword>
<evidence type="ECO:0000256" key="2">
    <source>
        <dbReference type="ARBA" id="ARBA00022475"/>
    </source>
</evidence>
<evidence type="ECO:0000256" key="7">
    <source>
        <dbReference type="ARBA" id="ARBA00023136"/>
    </source>
</evidence>
<sequence>MASFFSRLKQGLNRSSQKINAALTHRTLDDAALNALEDALIGADLGPAVAARVIQDFRRTRFGKDVSTEEIHRVLSQEIARVLAPVATPFTPNVAHKPHVVLVVGVNGVGKTTTIGKMAQWFARKNLTSMLVAGDTFRAAATEQLEIWGQRVGARVISGKQGGDAAGLAFDGIQKAREDGCDLVFIDTAGRLHNKGALMDELTKIIRVMRKIDETAPHSVLLVLDATTGQNALEQVRVFKELVNVSGLVVTKLDGSARGGVVIALAENFGLPVHFVGVGEQADDLQPFSALQFAEGLVAGQIKDEPDQNVGLNEPG</sequence>
<feature type="binding site" evidence="10">
    <location>
        <begin position="187"/>
        <end position="191"/>
    </location>
    <ligand>
        <name>GTP</name>
        <dbReference type="ChEBI" id="CHEBI:37565"/>
    </ligand>
</feature>
<dbReference type="HAMAP" id="MF_00920">
    <property type="entry name" value="FtsY"/>
    <property type="match status" value="1"/>
</dbReference>
<dbReference type="SMART" id="SM00963">
    <property type="entry name" value="SRP54_N"/>
    <property type="match status" value="1"/>
</dbReference>
<dbReference type="EC" id="3.6.5.4" evidence="10"/>
<dbReference type="Proteomes" id="UP001312908">
    <property type="component" value="Unassembled WGS sequence"/>
</dbReference>
<dbReference type="InterPro" id="IPR013822">
    <property type="entry name" value="Signal_recog_particl_SRP54_hlx"/>
</dbReference>
<keyword evidence="8 10" id="KW-0675">Receptor</keyword>
<evidence type="ECO:0000256" key="10">
    <source>
        <dbReference type="HAMAP-Rule" id="MF_00920"/>
    </source>
</evidence>
<dbReference type="Pfam" id="PF00448">
    <property type="entry name" value="SRP54"/>
    <property type="match status" value="1"/>
</dbReference>
<dbReference type="SUPFAM" id="SSF47364">
    <property type="entry name" value="Domain of the SRP/SRP receptor G-proteins"/>
    <property type="match status" value="1"/>
</dbReference>
<keyword evidence="4 10" id="KW-0547">Nucleotide-binding</keyword>
<evidence type="ECO:0000313" key="12">
    <source>
        <dbReference type="EMBL" id="MEE8657850.1"/>
    </source>
</evidence>
<dbReference type="Gene3D" id="1.20.120.140">
    <property type="entry name" value="Signal recognition particle SRP54, nucleotide-binding domain"/>
    <property type="match status" value="1"/>
</dbReference>
<dbReference type="Gene3D" id="3.40.50.300">
    <property type="entry name" value="P-loop containing nucleotide triphosphate hydrolases"/>
    <property type="match status" value="1"/>
</dbReference>
<dbReference type="Pfam" id="PF02881">
    <property type="entry name" value="SRP54_N"/>
    <property type="match status" value="1"/>
</dbReference>
<feature type="binding site" evidence="10">
    <location>
        <begin position="251"/>
        <end position="254"/>
    </location>
    <ligand>
        <name>GTP</name>
        <dbReference type="ChEBI" id="CHEBI:37565"/>
    </ligand>
</feature>
<dbReference type="PROSITE" id="PS00300">
    <property type="entry name" value="SRP54"/>
    <property type="match status" value="1"/>
</dbReference>
<dbReference type="SMART" id="SM00962">
    <property type="entry name" value="SRP54"/>
    <property type="match status" value="1"/>
</dbReference>
<comment type="catalytic activity">
    <reaction evidence="9 10">
        <text>GTP + H2O = GDP + phosphate + H(+)</text>
        <dbReference type="Rhea" id="RHEA:19669"/>
        <dbReference type="ChEBI" id="CHEBI:15377"/>
        <dbReference type="ChEBI" id="CHEBI:15378"/>
        <dbReference type="ChEBI" id="CHEBI:37565"/>
        <dbReference type="ChEBI" id="CHEBI:43474"/>
        <dbReference type="ChEBI" id="CHEBI:58189"/>
        <dbReference type="EC" id="3.6.5.4"/>
    </reaction>
</comment>
<dbReference type="NCBIfam" id="TIGR00064">
    <property type="entry name" value="ftsY"/>
    <property type="match status" value="1"/>
</dbReference>
<accession>A0ABU7U087</accession>
<organism evidence="12 13">
    <name type="scientific">Sorlinia euscelidii</name>
    <dbReference type="NCBI Taxonomy" id="3081148"/>
    <lineage>
        <taxon>Bacteria</taxon>
        <taxon>Pseudomonadati</taxon>
        <taxon>Pseudomonadota</taxon>
        <taxon>Alphaproteobacteria</taxon>
        <taxon>Acetobacterales</taxon>
        <taxon>Acetobacteraceae</taxon>
        <taxon>Sorlinia</taxon>
    </lineage>
</organism>
<feature type="domain" description="SRP54-type proteins GTP-binding" evidence="11">
    <location>
        <begin position="272"/>
        <end position="285"/>
    </location>
</feature>
<comment type="subcellular location">
    <subcellularLocation>
        <location evidence="1">Cell inner membrane</location>
        <topology evidence="1">Peripheral membrane protein</topology>
        <orientation evidence="1">Cytoplasmic side</orientation>
    </subcellularLocation>
    <subcellularLocation>
        <location evidence="10">Cell membrane</location>
        <topology evidence="10">Peripheral membrane protein</topology>
        <orientation evidence="10">Cytoplasmic side</orientation>
    </subcellularLocation>
    <subcellularLocation>
        <location evidence="10">Cytoplasm</location>
    </subcellularLocation>
</comment>
<dbReference type="InterPro" id="IPR027417">
    <property type="entry name" value="P-loop_NTPase"/>
</dbReference>